<organism evidence="2 3">
    <name type="scientific">Corynebacterium lizhenjunii</name>
    <dbReference type="NCBI Taxonomy" id="2709394"/>
    <lineage>
        <taxon>Bacteria</taxon>
        <taxon>Bacillati</taxon>
        <taxon>Actinomycetota</taxon>
        <taxon>Actinomycetes</taxon>
        <taxon>Mycobacteriales</taxon>
        <taxon>Corynebacteriaceae</taxon>
        <taxon>Corynebacterium</taxon>
    </lineage>
</organism>
<feature type="transmembrane region" description="Helical" evidence="1">
    <location>
        <begin position="314"/>
        <end position="335"/>
    </location>
</feature>
<protein>
    <recommendedName>
        <fullName evidence="4">Glycosyltransferase RgtA/B/C/D-like domain-containing protein</fullName>
    </recommendedName>
</protein>
<evidence type="ECO:0000313" key="2">
    <source>
        <dbReference type="EMBL" id="QPK78989.1"/>
    </source>
</evidence>
<evidence type="ECO:0008006" key="4">
    <source>
        <dbReference type="Google" id="ProtNLM"/>
    </source>
</evidence>
<feature type="transmembrane region" description="Helical" evidence="1">
    <location>
        <begin position="461"/>
        <end position="485"/>
    </location>
</feature>
<dbReference type="EMBL" id="CP064954">
    <property type="protein sequence ID" value="QPK78989.1"/>
    <property type="molecule type" value="Genomic_DNA"/>
</dbReference>
<feature type="transmembrane region" description="Helical" evidence="1">
    <location>
        <begin position="250"/>
        <end position="268"/>
    </location>
</feature>
<gene>
    <name evidence="2" type="ORF">G7Y31_10875</name>
</gene>
<accession>A0A7T0KED7</accession>
<dbReference type="Proteomes" id="UP000594681">
    <property type="component" value="Chromosome"/>
</dbReference>
<dbReference type="AlphaFoldDB" id="A0A7T0KED7"/>
<name>A0A7T0KED7_9CORY</name>
<feature type="transmembrane region" description="Helical" evidence="1">
    <location>
        <begin position="12"/>
        <end position="32"/>
    </location>
</feature>
<feature type="transmembrane region" description="Helical" evidence="1">
    <location>
        <begin position="183"/>
        <end position="204"/>
    </location>
</feature>
<keyword evidence="1" id="KW-0472">Membrane</keyword>
<dbReference type="RefSeq" id="WP_165007478.1">
    <property type="nucleotide sequence ID" value="NZ_CP064954.1"/>
</dbReference>
<feature type="transmembrane region" description="Helical" evidence="1">
    <location>
        <begin position="224"/>
        <end position="243"/>
    </location>
</feature>
<dbReference type="KEGG" id="cliz:G7Y31_10875"/>
<feature type="transmembrane region" description="Helical" evidence="1">
    <location>
        <begin position="274"/>
        <end position="302"/>
    </location>
</feature>
<proteinExistence type="predicted"/>
<keyword evidence="3" id="KW-1185">Reference proteome</keyword>
<evidence type="ECO:0000313" key="3">
    <source>
        <dbReference type="Proteomes" id="UP000594681"/>
    </source>
</evidence>
<evidence type="ECO:0000256" key="1">
    <source>
        <dbReference type="SAM" id="Phobius"/>
    </source>
</evidence>
<sequence>MGRGTTRALTAARVLLALWAAALVLAVCWPFLAPGEFLWRDMVVLHHMEFTPANFGGGDLPARATPQDGALALISLAMPATWAFRAIMVVAATGAAVGAWWLSTTSPAVAMAFAVCNPFVVERLLQGQWSLAVAAWLLPLICAAGRQGQPWVMWAALWLASLTPSGALLALGVALLCGRGHRWATAGIGMLCCLPWLWPSLLAGGEIASDPHAAVAAFAPRAEAGVGTLGALVSLGGLWNAAAIPASRQAGFALFGLVVAVCVVRGARAWDWRLATLAALGLGGALAAWLAQDQLAALLAAYPPAGLLRDSHKLVALAIPAYVVALGALRGRWLWVALLAVALQLPDAPSSLTVLSPRDTGVDNRLVAQLDGHTAYFPDRPTLVEVDSGGVAVDPYSKATAQLTSGQLHVDGTIVDLPTPRYQAAADAWARGDLDALEQLGIGAVVIDGQIVARTGAPAPAVPWALCLLWLLLPLLALPALLPAARGGSGAKR</sequence>
<feature type="transmembrane region" description="Helical" evidence="1">
    <location>
        <begin position="152"/>
        <end position="176"/>
    </location>
</feature>
<keyword evidence="1" id="KW-1133">Transmembrane helix</keyword>
<keyword evidence="1" id="KW-0812">Transmembrane</keyword>
<reference evidence="2 3" key="1">
    <citation type="submission" date="2020-11" db="EMBL/GenBank/DDBJ databases">
        <title>Corynebacterium sp. ZJ-599.</title>
        <authorList>
            <person name="Zhou J."/>
        </authorList>
    </citation>
    <scope>NUCLEOTIDE SEQUENCE [LARGE SCALE GENOMIC DNA]</scope>
    <source>
        <strain evidence="2 3">ZJ-599</strain>
    </source>
</reference>